<feature type="region of interest" description="Disordered" evidence="1">
    <location>
        <begin position="1"/>
        <end position="33"/>
    </location>
</feature>
<evidence type="ECO:0000313" key="3">
    <source>
        <dbReference type="EMBL" id="OCL11514.1"/>
    </source>
</evidence>
<sequence length="308" mass="32804">MPPHALAPAPPASSNRCSSASKPAPAAKPGSLIAAQPTRTFFDAWNSSSTGHQIADNRLAGSTAWRESRNLRLAAQFRAGRDGGERIADTVGAGSEDFGRDARSKANGACGRGLSEPRGQSGQRTLGEVLRARVTKASNVESMKKERRDKEESNGECKGQPEMGEGKSVNLQKQIFQGLCFYINGSTAPLISDHKLKQLLVERGAKISIALARRSVTHVILGTANERGGAGGGLAGGKIQKEITRVGGKGVKFVGIEWVVESIKAEKRLPEMRFAGLKLAPKGQASVLNMFKPVFKMEEQKALEFGNG</sequence>
<evidence type="ECO:0000256" key="1">
    <source>
        <dbReference type="SAM" id="MobiDB-lite"/>
    </source>
</evidence>
<dbReference type="OrthoDB" id="427711at2759"/>
<protein>
    <recommendedName>
        <fullName evidence="2">BRCT domain-containing protein</fullName>
    </recommendedName>
</protein>
<organism evidence="3 4">
    <name type="scientific">Glonium stellatum</name>
    <dbReference type="NCBI Taxonomy" id="574774"/>
    <lineage>
        <taxon>Eukaryota</taxon>
        <taxon>Fungi</taxon>
        <taxon>Dikarya</taxon>
        <taxon>Ascomycota</taxon>
        <taxon>Pezizomycotina</taxon>
        <taxon>Dothideomycetes</taxon>
        <taxon>Pleosporomycetidae</taxon>
        <taxon>Gloniales</taxon>
        <taxon>Gloniaceae</taxon>
        <taxon>Glonium</taxon>
    </lineage>
</organism>
<reference evidence="3 4" key="1">
    <citation type="journal article" date="2016" name="Nat. Commun.">
        <title>Ectomycorrhizal ecology is imprinted in the genome of the dominant symbiotic fungus Cenococcum geophilum.</title>
        <authorList>
            <consortium name="DOE Joint Genome Institute"/>
            <person name="Peter M."/>
            <person name="Kohler A."/>
            <person name="Ohm R.A."/>
            <person name="Kuo A."/>
            <person name="Krutzmann J."/>
            <person name="Morin E."/>
            <person name="Arend M."/>
            <person name="Barry K.W."/>
            <person name="Binder M."/>
            <person name="Choi C."/>
            <person name="Clum A."/>
            <person name="Copeland A."/>
            <person name="Grisel N."/>
            <person name="Haridas S."/>
            <person name="Kipfer T."/>
            <person name="LaButti K."/>
            <person name="Lindquist E."/>
            <person name="Lipzen A."/>
            <person name="Maire R."/>
            <person name="Meier B."/>
            <person name="Mihaltcheva S."/>
            <person name="Molinier V."/>
            <person name="Murat C."/>
            <person name="Poggeler S."/>
            <person name="Quandt C.A."/>
            <person name="Sperisen C."/>
            <person name="Tritt A."/>
            <person name="Tisserant E."/>
            <person name="Crous P.W."/>
            <person name="Henrissat B."/>
            <person name="Nehls U."/>
            <person name="Egli S."/>
            <person name="Spatafora J.W."/>
            <person name="Grigoriev I.V."/>
            <person name="Martin F.M."/>
        </authorList>
    </citation>
    <scope>NUCLEOTIDE SEQUENCE [LARGE SCALE GENOMIC DNA]</scope>
    <source>
        <strain evidence="3 4">CBS 207.34</strain>
    </source>
</reference>
<dbReference type="PROSITE" id="PS50172">
    <property type="entry name" value="BRCT"/>
    <property type="match status" value="1"/>
</dbReference>
<evidence type="ECO:0000313" key="4">
    <source>
        <dbReference type="Proteomes" id="UP000250140"/>
    </source>
</evidence>
<dbReference type="InterPro" id="IPR036420">
    <property type="entry name" value="BRCT_dom_sf"/>
</dbReference>
<feature type="compositionally biased region" description="Basic and acidic residues" evidence="1">
    <location>
        <begin position="142"/>
        <end position="155"/>
    </location>
</feature>
<dbReference type="AlphaFoldDB" id="A0A8E2F6U7"/>
<name>A0A8E2F6U7_9PEZI</name>
<dbReference type="SUPFAM" id="SSF52113">
    <property type="entry name" value="BRCT domain"/>
    <property type="match status" value="1"/>
</dbReference>
<feature type="compositionally biased region" description="Low complexity" evidence="1">
    <location>
        <begin position="18"/>
        <end position="29"/>
    </location>
</feature>
<dbReference type="Proteomes" id="UP000250140">
    <property type="component" value="Unassembled WGS sequence"/>
</dbReference>
<feature type="compositionally biased region" description="Pro residues" evidence="1">
    <location>
        <begin position="1"/>
        <end position="11"/>
    </location>
</feature>
<feature type="region of interest" description="Disordered" evidence="1">
    <location>
        <begin position="91"/>
        <end position="165"/>
    </location>
</feature>
<dbReference type="EMBL" id="KV749029">
    <property type="protein sequence ID" value="OCL11514.1"/>
    <property type="molecule type" value="Genomic_DNA"/>
</dbReference>
<dbReference type="Pfam" id="PF16589">
    <property type="entry name" value="BRCT_2"/>
    <property type="match status" value="1"/>
</dbReference>
<keyword evidence="4" id="KW-1185">Reference proteome</keyword>
<dbReference type="InterPro" id="IPR001357">
    <property type="entry name" value="BRCT_dom"/>
</dbReference>
<dbReference type="Gene3D" id="3.40.50.10190">
    <property type="entry name" value="BRCT domain"/>
    <property type="match status" value="1"/>
</dbReference>
<accession>A0A8E2F6U7</accession>
<feature type="domain" description="BRCT" evidence="2">
    <location>
        <begin position="171"/>
        <end position="276"/>
    </location>
</feature>
<evidence type="ECO:0000259" key="2">
    <source>
        <dbReference type="PROSITE" id="PS50172"/>
    </source>
</evidence>
<gene>
    <name evidence="3" type="ORF">AOQ84DRAFT_186039</name>
</gene>
<proteinExistence type="predicted"/>